<dbReference type="InterPro" id="IPR011330">
    <property type="entry name" value="Glyco_hydro/deAcase_b/a-brl"/>
</dbReference>
<evidence type="ECO:0000313" key="1">
    <source>
        <dbReference type="EMBL" id="AMJ39884.1"/>
    </source>
</evidence>
<reference evidence="1 3" key="1">
    <citation type="journal article" date="2016" name="Genome Announc.">
        <title>Complete Genome Sequence of the Amino Acid-Fermenting Clostridium propionicum X2 (DSM 1682).</title>
        <authorList>
            <person name="Poehlein A."/>
            <person name="Schlien K."/>
            <person name="Chowdhury N.P."/>
            <person name="Gottschalk G."/>
            <person name="Buckel W."/>
            <person name="Daniel R."/>
        </authorList>
    </citation>
    <scope>NUCLEOTIDE SEQUENCE [LARGE SCALE GENOMIC DNA]</scope>
    <source>
        <strain evidence="1 3">X2</strain>
    </source>
</reference>
<dbReference type="KEGG" id="cpro:CPRO_02610"/>
<dbReference type="OrthoDB" id="9784811at2"/>
<protein>
    <submittedName>
        <fullName evidence="1">Divergent polysaccharide deacetylase</fullName>
    </submittedName>
</protein>
<keyword evidence="3" id="KW-1185">Reference proteome</keyword>
<evidence type="ECO:0000313" key="2">
    <source>
        <dbReference type="EMBL" id="SHE27592.1"/>
    </source>
</evidence>
<organism evidence="2 4">
    <name type="scientific">Anaerotignum propionicum DSM 1682</name>
    <dbReference type="NCBI Taxonomy" id="991789"/>
    <lineage>
        <taxon>Bacteria</taxon>
        <taxon>Bacillati</taxon>
        <taxon>Bacillota</taxon>
        <taxon>Clostridia</taxon>
        <taxon>Lachnospirales</taxon>
        <taxon>Anaerotignaceae</taxon>
        <taxon>Anaerotignum</taxon>
    </lineage>
</organism>
<accession>A0A0X8VB77</accession>
<dbReference type="Pfam" id="PF04748">
    <property type="entry name" value="Polysacc_deac_2"/>
    <property type="match status" value="1"/>
</dbReference>
<dbReference type="EMBL" id="CP014223">
    <property type="protein sequence ID" value="AMJ39884.1"/>
    <property type="molecule type" value="Genomic_DNA"/>
</dbReference>
<dbReference type="PANTHER" id="PTHR30105:SF2">
    <property type="entry name" value="DIVERGENT POLYSACCHARIDE DEACETYLASE SUPERFAMILY"/>
    <property type="match status" value="1"/>
</dbReference>
<dbReference type="GO" id="GO:0005975">
    <property type="term" value="P:carbohydrate metabolic process"/>
    <property type="evidence" value="ECO:0007669"/>
    <property type="project" value="InterPro"/>
</dbReference>
<reference evidence="3" key="2">
    <citation type="submission" date="2016-01" db="EMBL/GenBank/DDBJ databases">
        <authorList>
            <person name="Poehlein A."/>
            <person name="Schlien K."/>
            <person name="Gottschalk G."/>
            <person name="Buckel W."/>
            <person name="Daniel R."/>
        </authorList>
    </citation>
    <scope>NUCLEOTIDE SEQUENCE [LARGE SCALE GENOMIC DNA]</scope>
    <source>
        <strain evidence="3">X2</strain>
    </source>
</reference>
<name>A0A0X8VB77_ANAPI</name>
<dbReference type="PANTHER" id="PTHR30105">
    <property type="entry name" value="UNCHARACTERIZED YIBQ-RELATED"/>
    <property type="match status" value="1"/>
</dbReference>
<dbReference type="SUPFAM" id="SSF88713">
    <property type="entry name" value="Glycoside hydrolase/deacetylase"/>
    <property type="match status" value="1"/>
</dbReference>
<dbReference type="CDD" id="cd10936">
    <property type="entry name" value="CE4_DAC2"/>
    <property type="match status" value="1"/>
</dbReference>
<proteinExistence type="predicted"/>
<dbReference type="RefSeq" id="WP_066046948.1">
    <property type="nucleotide sequence ID" value="NZ_CP014223.1"/>
</dbReference>
<reference evidence="4" key="4">
    <citation type="submission" date="2016-11" db="EMBL/GenBank/DDBJ databases">
        <authorList>
            <person name="Jaros S."/>
            <person name="Januszkiewicz K."/>
            <person name="Wedrychowicz H."/>
        </authorList>
    </citation>
    <scope>NUCLEOTIDE SEQUENCE [LARGE SCALE GENOMIC DNA]</scope>
    <source>
        <strain evidence="4">DSM 1682</strain>
    </source>
</reference>
<dbReference type="InterPro" id="IPR006837">
    <property type="entry name" value="Divergent_DAC"/>
</dbReference>
<dbReference type="Proteomes" id="UP000068026">
    <property type="component" value="Chromosome"/>
</dbReference>
<gene>
    <name evidence="1" type="ORF">CPRO_02610</name>
    <name evidence="2" type="ORF">SAMN02745151_00090</name>
</gene>
<dbReference type="AlphaFoldDB" id="A0A0X8VB77"/>
<evidence type="ECO:0000313" key="3">
    <source>
        <dbReference type="Proteomes" id="UP000068026"/>
    </source>
</evidence>
<evidence type="ECO:0000313" key="4">
    <source>
        <dbReference type="Proteomes" id="UP000184204"/>
    </source>
</evidence>
<dbReference type="Proteomes" id="UP000184204">
    <property type="component" value="Unassembled WGS sequence"/>
</dbReference>
<reference evidence="2" key="3">
    <citation type="submission" date="2016-11" db="EMBL/GenBank/DDBJ databases">
        <authorList>
            <person name="Varghese N."/>
            <person name="Submissions S."/>
        </authorList>
    </citation>
    <scope>NUCLEOTIDE SEQUENCE</scope>
    <source>
        <strain evidence="2">DSM 1682</strain>
    </source>
</reference>
<dbReference type="Gene3D" id="3.20.20.370">
    <property type="entry name" value="Glycoside hydrolase/deacetylase"/>
    <property type="match status" value="1"/>
</dbReference>
<sequence length="262" mass="28240">MKKSWKSGLCYLLLFAFCFMGGRITAERQAVRVANMTPSGKLAIVIDDFGYNGNGTDKMLALSIPFTAAVMPFSEYSGENAKKAVAAGKEVIIHMPMESMMGKREWVGDKGVFLSMTDDEIKAVVEEAYAILPEAVGMNNHMGSAITEDSRSLGDVLDVVKEKNGFFIDSVTTCNSVAKDLAAEKGVPFFKRSVFLDGTNDVETVKKNLRKAAAIALKEGKALAIGHVGPEGGDVTERAIEELIPELEKEGITFVTAGDLVE</sequence>
<dbReference type="EMBL" id="FQUA01000001">
    <property type="protein sequence ID" value="SHE27592.1"/>
    <property type="molecule type" value="Genomic_DNA"/>
</dbReference>